<dbReference type="Proteomes" id="UP000198647">
    <property type="component" value="Unassembled WGS sequence"/>
</dbReference>
<accession>A0A1H3F3Q3</accession>
<dbReference type="Pfam" id="PF22752">
    <property type="entry name" value="DUF488-N3i"/>
    <property type="match status" value="1"/>
</dbReference>
<evidence type="ECO:0000313" key="1">
    <source>
        <dbReference type="EMBL" id="SDX85477.1"/>
    </source>
</evidence>
<sequence length="118" mass="13790">MSVVLQRIYEEDSKLGGYRVLIDGIWPRGISKEDAGLDEWAKTLAPSSSLRKWFNHDKEKFEEFRSSYKQELQNGDHQEDLQRLKEKSDGGRVVLLYGTKEKEYNHAVVMKEILESKK</sequence>
<dbReference type="InterPro" id="IPR052552">
    <property type="entry name" value="YeaO-like"/>
</dbReference>
<reference evidence="1 2" key="1">
    <citation type="submission" date="2016-10" db="EMBL/GenBank/DDBJ databases">
        <authorList>
            <person name="Varghese N."/>
            <person name="Submissions S."/>
        </authorList>
    </citation>
    <scope>NUCLEOTIDE SEQUENCE [LARGE SCALE GENOMIC DNA]</scope>
    <source>
        <strain evidence="1 2">DSM 20748</strain>
    </source>
</reference>
<proteinExistence type="predicted"/>
<dbReference type="RefSeq" id="WP_093106784.1">
    <property type="nucleotide sequence ID" value="NZ_FNOS01000003.1"/>
</dbReference>
<gene>
    <name evidence="1" type="ORF">SAMN04488081_1496</name>
</gene>
<comment type="caution">
    <text evidence="1">The sequence shown here is derived from an EMBL/GenBank/DDBJ whole genome shotgun (WGS) entry which is preliminary data.</text>
</comment>
<protein>
    <submittedName>
        <fullName evidence="1">Uncharacterized conserved protein YeaO, DUF488 family</fullName>
    </submittedName>
</protein>
<organism evidence="1 2">
    <name type="scientific">Salimicrobium album</name>
    <dbReference type="NCBI Taxonomy" id="50717"/>
    <lineage>
        <taxon>Bacteria</taxon>
        <taxon>Bacillati</taxon>
        <taxon>Bacillota</taxon>
        <taxon>Bacilli</taxon>
        <taxon>Bacillales</taxon>
        <taxon>Bacillaceae</taxon>
        <taxon>Salimicrobium</taxon>
    </lineage>
</organism>
<dbReference type="EMBL" id="FNOS01000003">
    <property type="protein sequence ID" value="SDX85477.1"/>
    <property type="molecule type" value="Genomic_DNA"/>
</dbReference>
<keyword evidence="2" id="KW-1185">Reference proteome</keyword>
<name>A0A1H3F3Q3_9BACI</name>
<dbReference type="PANTHER" id="PTHR36849">
    <property type="entry name" value="CYTOPLASMIC PROTEIN-RELATED"/>
    <property type="match status" value="1"/>
</dbReference>
<evidence type="ECO:0000313" key="2">
    <source>
        <dbReference type="Proteomes" id="UP000198647"/>
    </source>
</evidence>
<dbReference type="PANTHER" id="PTHR36849:SF1">
    <property type="entry name" value="CYTOPLASMIC PROTEIN"/>
    <property type="match status" value="1"/>
</dbReference>